<evidence type="ECO:0000256" key="1">
    <source>
        <dbReference type="ARBA" id="ARBA00022737"/>
    </source>
</evidence>
<dbReference type="EMBL" id="JABWDY010027763">
    <property type="protein sequence ID" value="KAF5187629.1"/>
    <property type="molecule type" value="Genomic_DNA"/>
</dbReference>
<evidence type="ECO:0000256" key="2">
    <source>
        <dbReference type="PROSITE-ProRule" id="PRU00708"/>
    </source>
</evidence>
<proteinExistence type="predicted"/>
<evidence type="ECO:0000313" key="3">
    <source>
        <dbReference type="EMBL" id="KAF5187629.1"/>
    </source>
</evidence>
<protein>
    <submittedName>
        <fullName evidence="3">Pentatricopeptide repeat-containing protein</fullName>
    </submittedName>
</protein>
<feature type="repeat" description="PPR" evidence="2">
    <location>
        <begin position="259"/>
        <end position="293"/>
    </location>
</feature>
<dbReference type="FunFam" id="1.25.40.10:FF:000344">
    <property type="entry name" value="Pentatricopeptide repeat-containing protein"/>
    <property type="match status" value="1"/>
</dbReference>
<keyword evidence="4" id="KW-1185">Reference proteome</keyword>
<evidence type="ECO:0000313" key="4">
    <source>
        <dbReference type="Proteomes" id="UP000554482"/>
    </source>
</evidence>
<dbReference type="InterPro" id="IPR046960">
    <property type="entry name" value="PPR_At4g14850-like_plant"/>
</dbReference>
<reference evidence="3 4" key="1">
    <citation type="submission" date="2020-06" db="EMBL/GenBank/DDBJ databases">
        <title>Transcriptomic and genomic resources for Thalictrum thalictroides and T. hernandezii: Facilitating candidate gene discovery in an emerging model plant lineage.</title>
        <authorList>
            <person name="Arias T."/>
            <person name="Riano-Pachon D.M."/>
            <person name="Di Stilio V.S."/>
        </authorList>
    </citation>
    <scope>NUCLEOTIDE SEQUENCE [LARGE SCALE GENOMIC DNA]</scope>
    <source>
        <strain evidence="4">cv. WT478/WT964</strain>
        <tissue evidence="3">Leaves</tissue>
    </source>
</reference>
<dbReference type="FunFam" id="1.25.40.10:FF:000343">
    <property type="entry name" value="Pentatricopeptide repeat-containing protein At3g58590"/>
    <property type="match status" value="1"/>
</dbReference>
<organism evidence="3 4">
    <name type="scientific">Thalictrum thalictroides</name>
    <name type="common">Rue-anemone</name>
    <name type="synonym">Anemone thalictroides</name>
    <dbReference type="NCBI Taxonomy" id="46969"/>
    <lineage>
        <taxon>Eukaryota</taxon>
        <taxon>Viridiplantae</taxon>
        <taxon>Streptophyta</taxon>
        <taxon>Embryophyta</taxon>
        <taxon>Tracheophyta</taxon>
        <taxon>Spermatophyta</taxon>
        <taxon>Magnoliopsida</taxon>
        <taxon>Ranunculales</taxon>
        <taxon>Ranunculaceae</taxon>
        <taxon>Thalictroideae</taxon>
        <taxon>Thalictrum</taxon>
    </lineage>
</organism>
<sequence length="358" mass="39883">MKDLEVGRKLHEMVSKSPQFCDDFVINTRIITMYAICGFPLDSRNVFNGLQKRNLYQWNALISGYNRNELWFDAMLVFCDLISTTDFRPNNYTLPCVVKACGGLLSSEIGKVVHGMAMKTGLYLDGYVCNALIAMYGKCGHAEDAVKVFDNMPERSLVSWNAMIFGFSESGFADDSLIVFREMMLGDDCLRPDVTTLITVLPVCAGTGNLRMGLVIHGFAVKLGLDQDSTVNNALVDMYVKCGCISNAETLFKKNVQKNAVSWNVMIGGYSREGDVYGAFNLVRQMQMEEKEAMRANVTTILNVLPACLELSQLRSLKELHGYAFRNEFHNDDLVANAFVLSYAKCGSLRSSDRVLTA</sequence>
<accession>A0A7J6VRC6</accession>
<feature type="repeat" description="PPR" evidence="2">
    <location>
        <begin position="125"/>
        <end position="159"/>
    </location>
</feature>
<dbReference type="Pfam" id="PF01535">
    <property type="entry name" value="PPR"/>
    <property type="match status" value="5"/>
</dbReference>
<dbReference type="InterPro" id="IPR011990">
    <property type="entry name" value="TPR-like_helical_dom_sf"/>
</dbReference>
<dbReference type="PANTHER" id="PTHR24015:SF1854">
    <property type="entry name" value="OS07G0578800 PROTEIN"/>
    <property type="match status" value="1"/>
</dbReference>
<gene>
    <name evidence="3" type="ORF">FRX31_022779</name>
</gene>
<dbReference type="AlphaFoldDB" id="A0A7J6VRC6"/>
<comment type="caution">
    <text evidence="3">The sequence shown here is derived from an EMBL/GenBank/DDBJ whole genome shotgun (WGS) entry which is preliminary data.</text>
</comment>
<dbReference type="PANTHER" id="PTHR24015">
    <property type="entry name" value="OS07G0578800 PROTEIN-RELATED"/>
    <property type="match status" value="1"/>
</dbReference>
<dbReference type="OrthoDB" id="1859983at2759"/>
<dbReference type="Gene3D" id="1.25.40.10">
    <property type="entry name" value="Tetratricopeptide repeat domain"/>
    <property type="match status" value="3"/>
</dbReference>
<dbReference type="PROSITE" id="PS51375">
    <property type="entry name" value="PPR"/>
    <property type="match status" value="2"/>
</dbReference>
<dbReference type="Proteomes" id="UP000554482">
    <property type="component" value="Unassembled WGS sequence"/>
</dbReference>
<keyword evidence="1" id="KW-0677">Repeat</keyword>
<name>A0A7J6VRC6_THATH</name>
<dbReference type="InterPro" id="IPR002885">
    <property type="entry name" value="PPR_rpt"/>
</dbReference>
<dbReference type="NCBIfam" id="TIGR00756">
    <property type="entry name" value="PPR"/>
    <property type="match status" value="2"/>
</dbReference>
<dbReference type="GO" id="GO:0009451">
    <property type="term" value="P:RNA modification"/>
    <property type="evidence" value="ECO:0007669"/>
    <property type="project" value="InterPro"/>
</dbReference>
<dbReference type="GO" id="GO:0003723">
    <property type="term" value="F:RNA binding"/>
    <property type="evidence" value="ECO:0007669"/>
    <property type="project" value="InterPro"/>
</dbReference>